<comment type="similarity">
    <text evidence="1">Belongs to the bifunctional nuclease family.</text>
</comment>
<evidence type="ECO:0000256" key="3">
    <source>
        <dbReference type="SAM" id="MobiDB-lite"/>
    </source>
</evidence>
<dbReference type="GO" id="GO:0030891">
    <property type="term" value="C:VCB complex"/>
    <property type="evidence" value="ECO:0007669"/>
    <property type="project" value="TreeGrafter"/>
</dbReference>
<name>A0A9D4TM88_CHLVU</name>
<proteinExistence type="inferred from homology"/>
<feature type="domain" description="BFN" evidence="4">
    <location>
        <begin position="78"/>
        <end position="233"/>
    </location>
</feature>
<dbReference type="AlphaFoldDB" id="A0A9D4TM88"/>
<dbReference type="InterPro" id="IPR003729">
    <property type="entry name" value="Bi_nuclease_dom"/>
</dbReference>
<dbReference type="PANTHER" id="PTHR15160">
    <property type="entry name" value="VON HIPPEL-LINDAU PROTEIN"/>
    <property type="match status" value="1"/>
</dbReference>
<sequence length="355" mass="39268">MKVLAETLRAASLLPHGVPRRHLQCQLSAACRGRTSRGRAVRLTARETSAPRCRRCRHIVSASFESSYTPYPFTEADYYQVGLQMVQKSGFSGVGPQQGYFLLMRVTKQDLVEDSERGLIMSVGGDTLESVAQLAAGLPTGARGGRPLSLDLLWQVLERGQEISKRTWAVLRVAVVELRGQTFVGRVFFGDPASGQVAWDCDCRPSDACWLALKSKAPIWVHQTIWEDCAVLLRDVQRGAEDRQAESVFAELSQVPTPTAIMTTPRPADPEPLKRLKMEMRVALKDEDYAAAARIRDHPFMRLHCSSLQAAQDGDEERAAQYEAQLAEAIRQHELEERQGALAAAQREGSAQAAP</sequence>
<dbReference type="PROSITE" id="PS51658">
    <property type="entry name" value="BFN"/>
    <property type="match status" value="1"/>
</dbReference>
<dbReference type="GO" id="GO:0004518">
    <property type="term" value="F:nuclease activity"/>
    <property type="evidence" value="ECO:0007669"/>
    <property type="project" value="InterPro"/>
</dbReference>
<evidence type="ECO:0000256" key="2">
    <source>
        <dbReference type="ARBA" id="ARBA00025428"/>
    </source>
</evidence>
<evidence type="ECO:0000259" key="4">
    <source>
        <dbReference type="PROSITE" id="PS51658"/>
    </source>
</evidence>
<feature type="region of interest" description="Disordered" evidence="3">
    <location>
        <begin position="331"/>
        <end position="355"/>
    </location>
</feature>
<comment type="function">
    <text evidence="2">Bifunctional nuclease with both RNase and DNase activities. Involved in basal defense response. Participates in abscisic acid-derived callose deposition following infection by a necrotrophic pathogen.</text>
</comment>
<evidence type="ECO:0000313" key="6">
    <source>
        <dbReference type="Proteomes" id="UP001055712"/>
    </source>
</evidence>
<organism evidence="5 6">
    <name type="scientific">Chlorella vulgaris</name>
    <name type="common">Green alga</name>
    <dbReference type="NCBI Taxonomy" id="3077"/>
    <lineage>
        <taxon>Eukaryota</taxon>
        <taxon>Viridiplantae</taxon>
        <taxon>Chlorophyta</taxon>
        <taxon>core chlorophytes</taxon>
        <taxon>Trebouxiophyceae</taxon>
        <taxon>Chlorellales</taxon>
        <taxon>Chlorellaceae</taxon>
        <taxon>Chlorella clade</taxon>
        <taxon>Chlorella</taxon>
    </lineage>
</organism>
<evidence type="ECO:0000313" key="5">
    <source>
        <dbReference type="EMBL" id="KAI3429559.1"/>
    </source>
</evidence>
<dbReference type="GO" id="GO:0016567">
    <property type="term" value="P:protein ubiquitination"/>
    <property type="evidence" value="ECO:0007669"/>
    <property type="project" value="TreeGrafter"/>
</dbReference>
<dbReference type="Pfam" id="PF02577">
    <property type="entry name" value="BFN_dom"/>
    <property type="match status" value="1"/>
</dbReference>
<feature type="compositionally biased region" description="Low complexity" evidence="3">
    <location>
        <begin position="340"/>
        <end position="355"/>
    </location>
</feature>
<dbReference type="Proteomes" id="UP001055712">
    <property type="component" value="Unassembled WGS sequence"/>
</dbReference>
<dbReference type="InterPro" id="IPR036104">
    <property type="entry name" value="BFN_sf"/>
</dbReference>
<reference evidence="5" key="1">
    <citation type="journal article" date="2019" name="Plant J.">
        <title>Chlorella vulgaris genome assembly and annotation reveals the molecular basis for metabolic acclimation to high light conditions.</title>
        <authorList>
            <person name="Cecchin M."/>
            <person name="Marcolungo L."/>
            <person name="Rossato M."/>
            <person name="Girolomoni L."/>
            <person name="Cosentino E."/>
            <person name="Cuine S."/>
            <person name="Li-Beisson Y."/>
            <person name="Delledonne M."/>
            <person name="Ballottari M."/>
        </authorList>
    </citation>
    <scope>NUCLEOTIDE SEQUENCE</scope>
    <source>
        <strain evidence="5">211/11P</strain>
    </source>
</reference>
<protein>
    <recommendedName>
        <fullName evidence="4">BFN domain-containing protein</fullName>
    </recommendedName>
</protein>
<dbReference type="SUPFAM" id="SSF103256">
    <property type="entry name" value="Hypothetical protein TM0160"/>
    <property type="match status" value="1"/>
</dbReference>
<accession>A0A9D4TM88</accession>
<dbReference type="EMBL" id="SIDB01000008">
    <property type="protein sequence ID" value="KAI3429559.1"/>
    <property type="molecule type" value="Genomic_DNA"/>
</dbReference>
<gene>
    <name evidence="5" type="ORF">D9Q98_005647</name>
</gene>
<dbReference type="OrthoDB" id="566835at2759"/>
<keyword evidence="6" id="KW-1185">Reference proteome</keyword>
<dbReference type="Gene3D" id="3.10.690.10">
    <property type="entry name" value="Bifunctional nuclease domain"/>
    <property type="match status" value="1"/>
</dbReference>
<dbReference type="GO" id="GO:0005634">
    <property type="term" value="C:nucleus"/>
    <property type="evidence" value="ECO:0007669"/>
    <property type="project" value="TreeGrafter"/>
</dbReference>
<reference evidence="5" key="2">
    <citation type="submission" date="2020-11" db="EMBL/GenBank/DDBJ databases">
        <authorList>
            <person name="Cecchin M."/>
            <person name="Marcolungo L."/>
            <person name="Rossato M."/>
            <person name="Girolomoni L."/>
            <person name="Cosentino E."/>
            <person name="Cuine S."/>
            <person name="Li-Beisson Y."/>
            <person name="Delledonne M."/>
            <person name="Ballottari M."/>
        </authorList>
    </citation>
    <scope>NUCLEOTIDE SEQUENCE</scope>
    <source>
        <strain evidence="5">211/11P</strain>
        <tissue evidence="5">Whole cell</tissue>
    </source>
</reference>
<evidence type="ECO:0000256" key="1">
    <source>
        <dbReference type="ARBA" id="ARBA00009095"/>
    </source>
</evidence>
<dbReference type="PANTHER" id="PTHR15160:SF1">
    <property type="entry name" value="VON HIPPEL-LINDAU DISEASE TUMOR SUPPRESSOR"/>
    <property type="match status" value="1"/>
</dbReference>
<comment type="caution">
    <text evidence="5">The sequence shown here is derived from an EMBL/GenBank/DDBJ whole genome shotgun (WGS) entry which is preliminary data.</text>
</comment>